<evidence type="ECO:0000313" key="2">
    <source>
        <dbReference type="Proteomes" id="UP000691718"/>
    </source>
</evidence>
<dbReference type="EMBL" id="CAJQZP010001547">
    <property type="protein sequence ID" value="CAG5053523.1"/>
    <property type="molecule type" value="Genomic_DNA"/>
</dbReference>
<reference evidence="1" key="1">
    <citation type="submission" date="2021-04" db="EMBL/GenBank/DDBJ databases">
        <authorList>
            <person name="Tunstrom K."/>
        </authorList>
    </citation>
    <scope>NUCLEOTIDE SEQUENCE</scope>
</reference>
<accession>A0A8S3YA94</accession>
<dbReference type="OrthoDB" id="7481275at2759"/>
<protein>
    <submittedName>
        <fullName evidence="1">(apollo) hypothetical protein</fullName>
    </submittedName>
</protein>
<proteinExistence type="predicted"/>
<sequence length="203" mass="23806">MKNMIFISFALPCILESRGRLLQKTTERSIVSKNDDFKAVSITKHCLHGHEHHERKSRSSIEVSEAQNGTNIKRSVQKPRISLIKKPIPTYVEIDYEEDYQTRMVRWPEKYTESSENEDEDFSVDDYEFDVNHDEYITRGKPLEPRRKVKIGTNYNNTKLVPDFEAKSTSEKIKVINDEVVTSQNKIPKKREEIFVETTKKPK</sequence>
<organism evidence="1 2">
    <name type="scientific">Parnassius apollo</name>
    <name type="common">Apollo butterfly</name>
    <name type="synonym">Papilio apollo</name>
    <dbReference type="NCBI Taxonomy" id="110799"/>
    <lineage>
        <taxon>Eukaryota</taxon>
        <taxon>Metazoa</taxon>
        <taxon>Ecdysozoa</taxon>
        <taxon>Arthropoda</taxon>
        <taxon>Hexapoda</taxon>
        <taxon>Insecta</taxon>
        <taxon>Pterygota</taxon>
        <taxon>Neoptera</taxon>
        <taxon>Endopterygota</taxon>
        <taxon>Lepidoptera</taxon>
        <taxon>Glossata</taxon>
        <taxon>Ditrysia</taxon>
        <taxon>Papilionoidea</taxon>
        <taxon>Papilionidae</taxon>
        <taxon>Parnassiinae</taxon>
        <taxon>Parnassini</taxon>
        <taxon>Parnassius</taxon>
        <taxon>Parnassius</taxon>
    </lineage>
</organism>
<name>A0A8S3YA94_PARAO</name>
<gene>
    <name evidence="1" type="ORF">PAPOLLO_LOCUS25670</name>
</gene>
<keyword evidence="2" id="KW-1185">Reference proteome</keyword>
<dbReference type="AlphaFoldDB" id="A0A8S3YA94"/>
<evidence type="ECO:0000313" key="1">
    <source>
        <dbReference type="EMBL" id="CAG5053523.1"/>
    </source>
</evidence>
<comment type="caution">
    <text evidence="1">The sequence shown here is derived from an EMBL/GenBank/DDBJ whole genome shotgun (WGS) entry which is preliminary data.</text>
</comment>
<dbReference type="Proteomes" id="UP000691718">
    <property type="component" value="Unassembled WGS sequence"/>
</dbReference>